<evidence type="ECO:0000256" key="5">
    <source>
        <dbReference type="ARBA" id="ARBA00022840"/>
    </source>
</evidence>
<dbReference type="Gene3D" id="3.40.980.20">
    <property type="entry name" value="Four-carbon acid sugar kinase, nucleotide binding domain"/>
    <property type="match status" value="1"/>
</dbReference>
<keyword evidence="5" id="KW-0067">ATP-binding</keyword>
<dbReference type="InterPro" id="IPR031475">
    <property type="entry name" value="NBD_C"/>
</dbReference>
<evidence type="ECO:0000256" key="6">
    <source>
        <dbReference type="ARBA" id="ARBA00023277"/>
    </source>
</evidence>
<keyword evidence="6" id="KW-0119">Carbohydrate metabolism</keyword>
<evidence type="ECO:0000256" key="1">
    <source>
        <dbReference type="ARBA" id="ARBA00005715"/>
    </source>
</evidence>
<protein>
    <submittedName>
        <fullName evidence="9">Uncharacterized protein</fullName>
    </submittedName>
</protein>
<dbReference type="InterPro" id="IPR042213">
    <property type="entry name" value="NBD_C_sf"/>
</dbReference>
<dbReference type="InterPro" id="IPR037051">
    <property type="entry name" value="4-carb_acid_sugar_kinase_N_sf"/>
</dbReference>
<dbReference type="Pfam" id="PF17042">
    <property type="entry name" value="NBD_C"/>
    <property type="match status" value="1"/>
</dbReference>
<keyword evidence="10" id="KW-1185">Reference proteome</keyword>
<evidence type="ECO:0000313" key="10">
    <source>
        <dbReference type="Proteomes" id="UP000635726"/>
    </source>
</evidence>
<dbReference type="Proteomes" id="UP000635726">
    <property type="component" value="Unassembled WGS sequence"/>
</dbReference>
<dbReference type="InterPro" id="IPR010737">
    <property type="entry name" value="4-carb_acid_sugar_kinase_N"/>
</dbReference>
<name>A0A917UQN7_9DEIO</name>
<organism evidence="9 10">
    <name type="scientific">Deinococcus aquiradiocola</name>
    <dbReference type="NCBI Taxonomy" id="393059"/>
    <lineage>
        <taxon>Bacteria</taxon>
        <taxon>Thermotogati</taxon>
        <taxon>Deinococcota</taxon>
        <taxon>Deinococci</taxon>
        <taxon>Deinococcales</taxon>
        <taxon>Deinococcaceae</taxon>
        <taxon>Deinococcus</taxon>
    </lineage>
</organism>
<gene>
    <name evidence="9" type="ORF">GCM10008939_21260</name>
</gene>
<dbReference type="SUPFAM" id="SSF142764">
    <property type="entry name" value="YgbK-like"/>
    <property type="match status" value="1"/>
</dbReference>
<evidence type="ECO:0000259" key="7">
    <source>
        <dbReference type="Pfam" id="PF07005"/>
    </source>
</evidence>
<evidence type="ECO:0000313" key="9">
    <source>
        <dbReference type="EMBL" id="GGJ76921.1"/>
    </source>
</evidence>
<keyword evidence="2" id="KW-0808">Transferase</keyword>
<feature type="domain" description="Four-carbon acid sugar kinase nucleotide binding" evidence="8">
    <location>
        <begin position="309"/>
        <end position="469"/>
    </location>
</feature>
<proteinExistence type="inferred from homology"/>
<accession>A0A917UQN7</accession>
<dbReference type="Gene3D" id="3.40.50.10840">
    <property type="entry name" value="Putative sugar-binding, N-terminal domain"/>
    <property type="match status" value="1"/>
</dbReference>
<reference evidence="9" key="1">
    <citation type="journal article" date="2014" name="Int. J. Syst. Evol. Microbiol.">
        <title>Complete genome sequence of Corynebacterium casei LMG S-19264T (=DSM 44701T), isolated from a smear-ripened cheese.</title>
        <authorList>
            <consortium name="US DOE Joint Genome Institute (JGI-PGF)"/>
            <person name="Walter F."/>
            <person name="Albersmeier A."/>
            <person name="Kalinowski J."/>
            <person name="Ruckert C."/>
        </authorList>
    </citation>
    <scope>NUCLEOTIDE SEQUENCE</scope>
    <source>
        <strain evidence="9">JCM 14371</strain>
    </source>
</reference>
<dbReference type="AlphaFoldDB" id="A0A917UQN7"/>
<dbReference type="GO" id="GO:0016301">
    <property type="term" value="F:kinase activity"/>
    <property type="evidence" value="ECO:0007669"/>
    <property type="project" value="UniProtKB-KW"/>
</dbReference>
<keyword evidence="4" id="KW-0418">Kinase</keyword>
<evidence type="ECO:0000256" key="2">
    <source>
        <dbReference type="ARBA" id="ARBA00022679"/>
    </source>
</evidence>
<dbReference type="RefSeq" id="WP_188963256.1">
    <property type="nucleotide sequence ID" value="NZ_BMOE01000006.1"/>
</dbReference>
<evidence type="ECO:0000259" key="8">
    <source>
        <dbReference type="Pfam" id="PF17042"/>
    </source>
</evidence>
<dbReference type="Pfam" id="PF07005">
    <property type="entry name" value="SBD_N"/>
    <property type="match status" value="1"/>
</dbReference>
<sequence length="488" mass="51245">MNPAGHASPDAAGTLSGTLPSWLAPQATDPALLGQLRNGNGRCRLVVLDDDPTGMQTLYGIPVVLQWQQGEIRAALQQDWPAVYILTNSRSMDAATAAATVRDVMRRLVTAAQELGLQLRVVSRSDSTLRGHYPLETDVMAEELSDVHPVAGTLLVPAFIEGGRVTHGGVHYLIENGTPVPVGQTEYARDPAFPYRASSLPDWVEEKTGGRVPAAQVPVLPLHLLREGGPTAVAAWLQRLPVPFVAAADAVCQGDLEAIALGARLAEAAGVNVLFRTAASMVRALAGLEDCGPLPPARLTSARSRAGGLCVVGSFVSRSSEQLTQLLALPDVHATELDVGRILGGETAAEVTRVAAELNAQLGQGRHVVLYTSRQLHTGHSADRSLDIGRQVSTALTDAVRQLKVEPGFLIAKGGITSHNVALHGLNVHVAQVLGQALAGVPVWTLGPETPFPGLPYIVFPGNVGGPSSLVELFAALQAQRQATPDAP</sequence>
<evidence type="ECO:0000256" key="4">
    <source>
        <dbReference type="ARBA" id="ARBA00022777"/>
    </source>
</evidence>
<feature type="domain" description="Four-carbon acid sugar kinase N-terminal" evidence="7">
    <location>
        <begin position="45"/>
        <end position="285"/>
    </location>
</feature>
<comment type="caution">
    <text evidence="9">The sequence shown here is derived from an EMBL/GenBank/DDBJ whole genome shotgun (WGS) entry which is preliminary data.</text>
</comment>
<keyword evidence="3" id="KW-0547">Nucleotide-binding</keyword>
<dbReference type="EMBL" id="BMOE01000006">
    <property type="protein sequence ID" value="GGJ76921.1"/>
    <property type="molecule type" value="Genomic_DNA"/>
</dbReference>
<evidence type="ECO:0000256" key="3">
    <source>
        <dbReference type="ARBA" id="ARBA00022741"/>
    </source>
</evidence>
<comment type="similarity">
    <text evidence="1">Belongs to the four-carbon acid sugar kinase family.</text>
</comment>
<dbReference type="GO" id="GO:0005524">
    <property type="term" value="F:ATP binding"/>
    <property type="evidence" value="ECO:0007669"/>
    <property type="project" value="UniProtKB-KW"/>
</dbReference>
<reference evidence="9" key="2">
    <citation type="submission" date="2020-09" db="EMBL/GenBank/DDBJ databases">
        <authorList>
            <person name="Sun Q."/>
            <person name="Ohkuma M."/>
        </authorList>
    </citation>
    <scope>NUCLEOTIDE SEQUENCE</scope>
    <source>
        <strain evidence="9">JCM 14371</strain>
    </source>
</reference>